<keyword evidence="1" id="KW-0805">Transcription regulation</keyword>
<keyword evidence="3" id="KW-0804">Transcription</keyword>
<evidence type="ECO:0000256" key="3">
    <source>
        <dbReference type="ARBA" id="ARBA00023163"/>
    </source>
</evidence>
<gene>
    <name evidence="5" type="ORF">ACFQ3N_18985</name>
</gene>
<dbReference type="Gene3D" id="1.20.120.530">
    <property type="entry name" value="GntR ligand-binding domain-like"/>
    <property type="match status" value="1"/>
</dbReference>
<evidence type="ECO:0000313" key="6">
    <source>
        <dbReference type="Proteomes" id="UP001597040"/>
    </source>
</evidence>
<keyword evidence="2" id="KW-0238">DNA-binding</keyword>
<feature type="domain" description="HTH gntR-type" evidence="4">
    <location>
        <begin position="13"/>
        <end position="80"/>
    </location>
</feature>
<dbReference type="EMBL" id="JBHTKJ010000073">
    <property type="protein sequence ID" value="MFD1040465.1"/>
    <property type="molecule type" value="Genomic_DNA"/>
</dbReference>
<proteinExistence type="predicted"/>
<evidence type="ECO:0000313" key="5">
    <source>
        <dbReference type="EMBL" id="MFD1040465.1"/>
    </source>
</evidence>
<evidence type="ECO:0000259" key="4">
    <source>
        <dbReference type="PROSITE" id="PS50949"/>
    </source>
</evidence>
<dbReference type="PROSITE" id="PS50949">
    <property type="entry name" value="HTH_GNTR"/>
    <property type="match status" value="1"/>
</dbReference>
<evidence type="ECO:0000256" key="1">
    <source>
        <dbReference type="ARBA" id="ARBA00023015"/>
    </source>
</evidence>
<dbReference type="Proteomes" id="UP001597040">
    <property type="component" value="Unassembled WGS sequence"/>
</dbReference>
<name>A0ABW3LUA7_9BACI</name>
<keyword evidence="6" id="KW-1185">Reference proteome</keyword>
<dbReference type="SUPFAM" id="SSF48008">
    <property type="entry name" value="GntR ligand-binding domain-like"/>
    <property type="match status" value="1"/>
</dbReference>
<comment type="caution">
    <text evidence="5">The sequence shown here is derived from an EMBL/GenBank/DDBJ whole genome shotgun (WGS) entry which is preliminary data.</text>
</comment>
<dbReference type="InterPro" id="IPR011711">
    <property type="entry name" value="GntR_C"/>
</dbReference>
<protein>
    <submittedName>
        <fullName evidence="5">GntR family transcriptional regulator</fullName>
    </submittedName>
</protein>
<dbReference type="InterPro" id="IPR008920">
    <property type="entry name" value="TF_FadR/GntR_C"/>
</dbReference>
<sequence length="233" mass="26573">MNNQLNRTSLKGVSAKDYAYYEIKQRITEGKLHPDQPVIEEDISSKLKISRTPLRGALERLEFEKLVVRQSNGRLKIAPISVEEVKEIFKVRSKLEEIAVIEATENATDNDIRILSEIASKIMNTSKDGNIEDVLYYGAKFHSYIYDLSGNKTVNNFLAQLNDHIHRYRRLVPKQSVERIIEEGEEHQLILDCIANKDTEGAELAMNKHIQKSLSSAITAIGIYENNNDSSIW</sequence>
<organism evidence="5 6">
    <name type="scientific">Virgibacillus byunsanensis</name>
    <dbReference type="NCBI Taxonomy" id="570945"/>
    <lineage>
        <taxon>Bacteria</taxon>
        <taxon>Bacillati</taxon>
        <taxon>Bacillota</taxon>
        <taxon>Bacilli</taxon>
        <taxon>Bacillales</taxon>
        <taxon>Bacillaceae</taxon>
        <taxon>Virgibacillus</taxon>
    </lineage>
</organism>
<dbReference type="Pfam" id="PF00392">
    <property type="entry name" value="GntR"/>
    <property type="match status" value="1"/>
</dbReference>
<dbReference type="PANTHER" id="PTHR43537:SF45">
    <property type="entry name" value="GNTR FAMILY REGULATORY PROTEIN"/>
    <property type="match status" value="1"/>
</dbReference>
<dbReference type="Pfam" id="PF07729">
    <property type="entry name" value="FCD"/>
    <property type="match status" value="1"/>
</dbReference>
<reference evidence="6" key="1">
    <citation type="journal article" date="2019" name="Int. J. Syst. Evol. Microbiol.">
        <title>The Global Catalogue of Microorganisms (GCM) 10K type strain sequencing project: providing services to taxonomists for standard genome sequencing and annotation.</title>
        <authorList>
            <consortium name="The Broad Institute Genomics Platform"/>
            <consortium name="The Broad Institute Genome Sequencing Center for Infectious Disease"/>
            <person name="Wu L."/>
            <person name="Ma J."/>
        </authorList>
    </citation>
    <scope>NUCLEOTIDE SEQUENCE [LARGE SCALE GENOMIC DNA]</scope>
    <source>
        <strain evidence="6">CCUG 56754</strain>
    </source>
</reference>
<dbReference type="InterPro" id="IPR000524">
    <property type="entry name" value="Tscrpt_reg_HTH_GntR"/>
</dbReference>
<dbReference type="Gene3D" id="1.10.10.10">
    <property type="entry name" value="Winged helix-like DNA-binding domain superfamily/Winged helix DNA-binding domain"/>
    <property type="match status" value="1"/>
</dbReference>
<dbReference type="SMART" id="SM00895">
    <property type="entry name" value="FCD"/>
    <property type="match status" value="1"/>
</dbReference>
<accession>A0ABW3LUA7</accession>
<dbReference type="SMART" id="SM00345">
    <property type="entry name" value="HTH_GNTR"/>
    <property type="match status" value="1"/>
</dbReference>
<dbReference type="InterPro" id="IPR036390">
    <property type="entry name" value="WH_DNA-bd_sf"/>
</dbReference>
<dbReference type="RefSeq" id="WP_390364575.1">
    <property type="nucleotide sequence ID" value="NZ_JBHTKJ010000073.1"/>
</dbReference>
<evidence type="ECO:0000256" key="2">
    <source>
        <dbReference type="ARBA" id="ARBA00023125"/>
    </source>
</evidence>
<dbReference type="InterPro" id="IPR036388">
    <property type="entry name" value="WH-like_DNA-bd_sf"/>
</dbReference>
<dbReference type="SUPFAM" id="SSF46785">
    <property type="entry name" value="Winged helix' DNA-binding domain"/>
    <property type="match status" value="1"/>
</dbReference>
<dbReference type="PANTHER" id="PTHR43537">
    <property type="entry name" value="TRANSCRIPTIONAL REGULATOR, GNTR FAMILY"/>
    <property type="match status" value="1"/>
</dbReference>